<dbReference type="VEuPathDB" id="PlasmoDB:PVX_241290"/>
<accession>A0A1G4GX50</accession>
<sequence length="869" mass="100862">MSESKREVAFDIDGFITKSSFLHDSELYKFYKTLDDATPQTHECSTDCLRNKEYEVCELNCHLENIFRKEKNICSSNENIQQKCCDYINYWLYDKLEKKGIDLFGIVSIYRKLTHPLKKDQPPIINNPCRDKFKHDTSLEVLKNRKILYDFSENYDYIKNELSRVSQNNKEICEYTKYIIKLYNKLNEEDKVRGLSHRYEKELDSFKNKINKNSELTLLKSKCDIDDSLLKPFENVETSNLLQEDQEKNVTRHTNSSSDIEILNNIKTETDSKLTQSPSYLIYNELGKTYNSTTYNITRCDAISNSTEEVKTICKKIVRNLNELRTLDKVKNESLKDRCTYLNFWIYGELSKLYNNNKNYKDKDIFDLPEAAKLLRAGIEINNDLITEDLNNNLKSKVWSKEPKIIRLPPEGEGSSAPNGTSASLEMPANKTSTGIPTSPSPIINLANLAPSPSNSSLVSPTSNGKKEPFNIISYKELRNYEPCFFIYNCKFSECIEMKYLYEYFKNYKYIKKEIKCDNKNRRNFVQYLENISILYNKHKEEEECCSWGETMCPDYFLDCDESYDPKKLLSAIESDEQTCNEIKSKAGIANTTEVTFDNAKLDKNMYIKYMTCSYVTDPIFKKKSLRCQQPAYSPHLNNKYSHVRPVNMEQTDVSELKGKELTFSGNSVKAFLISNPKLKITGQTENATTPRISEFTTGKHYTLFPEVTGKARNDYLKEGERPCTNKPGEEMSEFCKRSKQYTDIINQAILPPEKLIEEAQVQTVEDNVVPEDDNVFPVDFSSLNEILKNLPFRIGVVILAALGTLAMLFLYYKFTPLGAWLQNILGRKQKINRNMHREANRMALKYAEEYVPQNMPKKRIQIAYQNSR</sequence>
<dbReference type="EMBL" id="LT615246">
    <property type="protein sequence ID" value="SCO67110.1"/>
    <property type="molecule type" value="Genomic_DNA"/>
</dbReference>
<feature type="transmembrane region" description="Helical" evidence="2">
    <location>
        <begin position="791"/>
        <end position="813"/>
    </location>
</feature>
<dbReference type="VEuPathDB" id="PlasmoDB:PVW1_080045100"/>
<protein>
    <submittedName>
        <fullName evidence="3">VIR protein</fullName>
    </submittedName>
</protein>
<proteinExistence type="predicted"/>
<keyword evidence="2" id="KW-0472">Membrane</keyword>
<dbReference type="InterPro" id="IPR008780">
    <property type="entry name" value="Plasmodium_Vir"/>
</dbReference>
<dbReference type="Pfam" id="PF05795">
    <property type="entry name" value="Plasmodium_Vir"/>
    <property type="match status" value="3"/>
</dbReference>
<evidence type="ECO:0000313" key="3">
    <source>
        <dbReference type="EMBL" id="SCO67110.1"/>
    </source>
</evidence>
<dbReference type="VEuPathDB" id="PlasmoDB:PVP01_0839400"/>
<name>A0A1G4GX50_PLAVI</name>
<dbReference type="AlphaFoldDB" id="A0A1G4GX50"/>
<keyword evidence="2" id="KW-0812">Transmembrane</keyword>
<keyword evidence="2" id="KW-1133">Transmembrane helix</keyword>
<dbReference type="VEuPathDB" id="PlasmoDB:PVPAM_040036600"/>
<dbReference type="Proteomes" id="UP000196402">
    <property type="component" value="Chromosome 8"/>
</dbReference>
<feature type="region of interest" description="Disordered" evidence="1">
    <location>
        <begin position="408"/>
        <end position="432"/>
    </location>
</feature>
<organism evidence="3 4">
    <name type="scientific">Plasmodium vivax</name>
    <name type="common">malaria parasite P. vivax</name>
    <dbReference type="NCBI Taxonomy" id="5855"/>
    <lineage>
        <taxon>Eukaryota</taxon>
        <taxon>Sar</taxon>
        <taxon>Alveolata</taxon>
        <taxon>Apicomplexa</taxon>
        <taxon>Aconoidasida</taxon>
        <taxon>Haemosporida</taxon>
        <taxon>Plasmodiidae</taxon>
        <taxon>Plasmodium</taxon>
        <taxon>Plasmodium (Plasmodium)</taxon>
    </lineage>
</organism>
<gene>
    <name evidence="3" type="ORF">PVT01_080044400</name>
</gene>
<evidence type="ECO:0000256" key="1">
    <source>
        <dbReference type="SAM" id="MobiDB-lite"/>
    </source>
</evidence>
<reference evidence="3 4" key="1">
    <citation type="submission" date="2016-07" db="EMBL/GenBank/DDBJ databases">
        <authorList>
            <consortium name="Pathogen Informatics"/>
        </authorList>
    </citation>
    <scope>NUCLEOTIDE SEQUENCE [LARGE SCALE GENOMIC DNA]</scope>
</reference>
<evidence type="ECO:0000256" key="2">
    <source>
        <dbReference type="SAM" id="Phobius"/>
    </source>
</evidence>
<evidence type="ECO:0000313" key="4">
    <source>
        <dbReference type="Proteomes" id="UP000196402"/>
    </source>
</evidence>
<feature type="compositionally biased region" description="Polar residues" evidence="1">
    <location>
        <begin position="416"/>
        <end position="432"/>
    </location>
</feature>